<dbReference type="SUPFAM" id="SSF53474">
    <property type="entry name" value="alpha/beta-Hydrolases"/>
    <property type="match status" value="1"/>
</dbReference>
<organism evidence="1 2">
    <name type="scientific">Paenibacillus mucilaginosus 3016</name>
    <dbReference type="NCBI Taxonomy" id="1116391"/>
    <lineage>
        <taxon>Bacteria</taxon>
        <taxon>Bacillati</taxon>
        <taxon>Bacillota</taxon>
        <taxon>Bacilli</taxon>
        <taxon>Bacillales</taxon>
        <taxon>Paenibacillaceae</taxon>
        <taxon>Paenibacillus</taxon>
    </lineage>
</organism>
<dbReference type="EMBL" id="CP003235">
    <property type="protein sequence ID" value="AFC30384.1"/>
    <property type="molecule type" value="Genomic_DNA"/>
</dbReference>
<sequence length="335" mass="35902">MSSRVLIAGGYGVIGSSIARHLRKINKDIEIVLGGRNPEQGEALARQLGGARAAYLDVHDIERTLSGLGGVDLIVAALQDPADTLLHAAYAHHIAHIGITKLAGDVAPLTFAALQSPPTRPIVLLGHSDGGVNMLVAQRASKDFRSIASIAVASVYDPLDPIGPMNASDFENNEVLSDRALLRRGGKWEWVNADSHVRQVHIADDRIVDGYPVSLLDVPSLAGITNASDIRWDYVQSESNGTRAGGRASHEVYIDMEGVLHSGEEVKRRIVVSDSNGQAHLTGLGVLVSIERILGLDGKPPAEGAVYLPETLVSTDAAIERFTDFGVRIEQMERR</sequence>
<dbReference type="AlphaFoldDB" id="H6NMP7"/>
<dbReference type="InterPro" id="IPR036291">
    <property type="entry name" value="NAD(P)-bd_dom_sf"/>
</dbReference>
<dbReference type="RefSeq" id="WP_014370347.1">
    <property type="nucleotide sequence ID" value="NC_016935.1"/>
</dbReference>
<accession>H6NMP7</accession>
<dbReference type="HOGENOM" id="CLU_065104_0_0_9"/>
<name>H6NMP7_9BACL</name>
<dbReference type="InterPro" id="IPR029058">
    <property type="entry name" value="AB_hydrolase_fold"/>
</dbReference>
<protein>
    <recommendedName>
        <fullName evidence="3">Saccharopine dehydrogenase</fullName>
    </recommendedName>
</protein>
<evidence type="ECO:0000313" key="1">
    <source>
        <dbReference type="EMBL" id="AFC30384.1"/>
    </source>
</evidence>
<keyword evidence="2" id="KW-1185">Reference proteome</keyword>
<gene>
    <name evidence="1" type="ORF">PM3016_3561</name>
</gene>
<dbReference type="STRING" id="1116391.PM3016_3561"/>
<dbReference type="Gene3D" id="3.40.50.720">
    <property type="entry name" value="NAD(P)-binding Rossmann-like Domain"/>
    <property type="match status" value="1"/>
</dbReference>
<reference evidence="1 2" key="1">
    <citation type="journal article" date="2012" name="J. Bacteriol.">
        <title>Complete Genome Sequence of Paenibacillus mucilaginosus 3016, a Bacterium Functional as Microbial Fertilizer.</title>
        <authorList>
            <person name="Ma M."/>
            <person name="Wang Z."/>
            <person name="Li L."/>
            <person name="Jiang X."/>
            <person name="Guan D."/>
            <person name="Cao F."/>
            <person name="Chen H."/>
            <person name="Wang X."/>
            <person name="Shen D."/>
            <person name="Du B."/>
            <person name="Li J."/>
        </authorList>
    </citation>
    <scope>NUCLEOTIDE SEQUENCE [LARGE SCALE GENOMIC DNA]</scope>
    <source>
        <strain evidence="1 2">3016</strain>
    </source>
</reference>
<evidence type="ECO:0008006" key="3">
    <source>
        <dbReference type="Google" id="ProtNLM"/>
    </source>
</evidence>
<dbReference type="PANTHER" id="PTHR43796">
    <property type="entry name" value="CARBOXYNORSPERMIDINE SYNTHASE"/>
    <property type="match status" value="1"/>
</dbReference>
<dbReference type="KEGG" id="pmq:PM3016_3561"/>
<dbReference type="PANTHER" id="PTHR43796:SF2">
    <property type="entry name" value="CARBOXYNORSPERMIDINE SYNTHASE"/>
    <property type="match status" value="1"/>
</dbReference>
<evidence type="ECO:0000313" key="2">
    <source>
        <dbReference type="Proteomes" id="UP000007523"/>
    </source>
</evidence>
<dbReference type="Proteomes" id="UP000007523">
    <property type="component" value="Chromosome"/>
</dbReference>
<dbReference type="SUPFAM" id="SSF51735">
    <property type="entry name" value="NAD(P)-binding Rossmann-fold domains"/>
    <property type="match status" value="1"/>
</dbReference>
<proteinExistence type="predicted"/>